<reference evidence="4 5" key="1">
    <citation type="journal article" date="2018" name="Front. Plant Sci.">
        <title>Red Clover (Trifolium pratense) and Zigzag Clover (T. medium) - A Picture of Genomic Similarities and Differences.</title>
        <authorList>
            <person name="Dluhosova J."/>
            <person name="Istvanek J."/>
            <person name="Nedelnik J."/>
            <person name="Repkova J."/>
        </authorList>
    </citation>
    <scope>NUCLEOTIDE SEQUENCE [LARGE SCALE GENOMIC DNA]</scope>
    <source>
        <strain evidence="5">cv. 10/8</strain>
        <tissue evidence="4">Leaf</tissue>
    </source>
</reference>
<feature type="non-terminal residue" evidence="4">
    <location>
        <position position="22"/>
    </location>
</feature>
<accession>A0A392QR84</accession>
<evidence type="ECO:0000256" key="1">
    <source>
        <dbReference type="PROSITE-ProRule" id="PRU01023"/>
    </source>
</evidence>
<dbReference type="EMBL" id="LXQA010152917">
    <property type="protein sequence ID" value="MCI26382.1"/>
    <property type="molecule type" value="Genomic_DNA"/>
</dbReference>
<keyword evidence="1" id="KW-0949">S-adenosyl-L-methionine</keyword>
<proteinExistence type="inferred from homology"/>
<dbReference type="PROSITE" id="PS51686">
    <property type="entry name" value="SAM_MT_RSMB_NOP"/>
    <property type="match status" value="1"/>
</dbReference>
<evidence type="ECO:0000256" key="2">
    <source>
        <dbReference type="SAM" id="MobiDB-lite"/>
    </source>
</evidence>
<comment type="caution">
    <text evidence="4">The sequence shown here is derived from an EMBL/GenBank/DDBJ whole genome shotgun (WGS) entry which is preliminary data.</text>
</comment>
<dbReference type="GO" id="GO:0003723">
    <property type="term" value="F:RNA binding"/>
    <property type="evidence" value="ECO:0007669"/>
    <property type="project" value="UniProtKB-UniRule"/>
</dbReference>
<dbReference type="AlphaFoldDB" id="A0A392QR84"/>
<feature type="region of interest" description="Disordered" evidence="2">
    <location>
        <begin position="1"/>
        <end position="22"/>
    </location>
</feature>
<feature type="domain" description="SAM-dependent MTase RsmB/NOP-type" evidence="3">
    <location>
        <begin position="1"/>
        <end position="22"/>
    </location>
</feature>
<comment type="caution">
    <text evidence="1">Lacks conserved residue(s) required for the propagation of feature annotation.</text>
</comment>
<dbReference type="GO" id="GO:0008168">
    <property type="term" value="F:methyltransferase activity"/>
    <property type="evidence" value="ECO:0007669"/>
    <property type="project" value="UniProtKB-KW"/>
</dbReference>
<keyword evidence="1" id="KW-0694">RNA-binding</keyword>
<evidence type="ECO:0000313" key="5">
    <source>
        <dbReference type="Proteomes" id="UP000265520"/>
    </source>
</evidence>
<protein>
    <recommendedName>
        <fullName evidence="3">SAM-dependent MTase RsmB/NOP-type domain-containing protein</fullName>
    </recommendedName>
</protein>
<comment type="similarity">
    <text evidence="1">Belongs to the class I-like SAM-binding methyltransferase superfamily. RsmB/NOP family.</text>
</comment>
<evidence type="ECO:0000313" key="4">
    <source>
        <dbReference type="EMBL" id="MCI26382.1"/>
    </source>
</evidence>
<name>A0A392QR84_9FABA</name>
<evidence type="ECO:0000259" key="3">
    <source>
        <dbReference type="PROSITE" id="PS51686"/>
    </source>
</evidence>
<dbReference type="Proteomes" id="UP000265520">
    <property type="component" value="Unassembled WGS sequence"/>
</dbReference>
<keyword evidence="1" id="KW-0808">Transferase</keyword>
<organism evidence="4 5">
    <name type="scientific">Trifolium medium</name>
    <dbReference type="NCBI Taxonomy" id="97028"/>
    <lineage>
        <taxon>Eukaryota</taxon>
        <taxon>Viridiplantae</taxon>
        <taxon>Streptophyta</taxon>
        <taxon>Embryophyta</taxon>
        <taxon>Tracheophyta</taxon>
        <taxon>Spermatophyta</taxon>
        <taxon>Magnoliopsida</taxon>
        <taxon>eudicotyledons</taxon>
        <taxon>Gunneridae</taxon>
        <taxon>Pentapetalae</taxon>
        <taxon>rosids</taxon>
        <taxon>fabids</taxon>
        <taxon>Fabales</taxon>
        <taxon>Fabaceae</taxon>
        <taxon>Papilionoideae</taxon>
        <taxon>50 kb inversion clade</taxon>
        <taxon>NPAAA clade</taxon>
        <taxon>Hologalegina</taxon>
        <taxon>IRL clade</taxon>
        <taxon>Trifolieae</taxon>
        <taxon>Trifolium</taxon>
    </lineage>
</organism>
<keyword evidence="1" id="KW-0489">Methyltransferase</keyword>
<keyword evidence="5" id="KW-1185">Reference proteome</keyword>
<dbReference type="InterPro" id="IPR001678">
    <property type="entry name" value="MeTrfase_RsmB-F_NOP2_dom"/>
</dbReference>
<dbReference type="GO" id="GO:0032259">
    <property type="term" value="P:methylation"/>
    <property type="evidence" value="ECO:0007669"/>
    <property type="project" value="UniProtKB-KW"/>
</dbReference>
<sequence length="22" mass="2300">MKLQEDGLLADGCARPGLRGAQ</sequence>